<protein>
    <submittedName>
        <fullName evidence="1">Uncharacterized protein</fullName>
    </submittedName>
</protein>
<proteinExistence type="predicted"/>
<organism evidence="1 2">
    <name type="scientific">Thalassolituus maritimus</name>
    <dbReference type="NCBI Taxonomy" id="484498"/>
    <lineage>
        <taxon>Bacteria</taxon>
        <taxon>Pseudomonadati</taxon>
        <taxon>Pseudomonadota</taxon>
        <taxon>Gammaproteobacteria</taxon>
        <taxon>Oceanospirillales</taxon>
        <taxon>Oceanospirillaceae</taxon>
        <taxon>Thalassolituus</taxon>
    </lineage>
</organism>
<name>A0ABQ0A3E8_9GAMM</name>
<dbReference type="Proteomes" id="UP001481413">
    <property type="component" value="Unassembled WGS sequence"/>
</dbReference>
<evidence type="ECO:0000313" key="2">
    <source>
        <dbReference type="Proteomes" id="UP001481413"/>
    </source>
</evidence>
<reference evidence="1 2" key="1">
    <citation type="submission" date="2024-04" db="EMBL/GenBank/DDBJ databases">
        <title>Draft genome sequence of Thalassolituus maritimus NBRC 116585.</title>
        <authorList>
            <person name="Miyakawa T."/>
            <person name="Kusuya Y."/>
            <person name="Miura T."/>
        </authorList>
    </citation>
    <scope>NUCLEOTIDE SEQUENCE [LARGE SCALE GENOMIC DNA]</scope>
    <source>
        <strain evidence="1 2">5NW40-0001</strain>
    </source>
</reference>
<keyword evidence="2" id="KW-1185">Reference proteome</keyword>
<comment type="caution">
    <text evidence="1">The sequence shown here is derived from an EMBL/GenBank/DDBJ whole genome shotgun (WGS) entry which is preliminary data.</text>
</comment>
<accession>A0ABQ0A3E8</accession>
<dbReference type="EMBL" id="BAABWH010000014">
    <property type="protein sequence ID" value="GAA6146920.1"/>
    <property type="molecule type" value="Genomic_DNA"/>
</dbReference>
<gene>
    <name evidence="1" type="ORF">NBRC116585_30400</name>
</gene>
<evidence type="ECO:0000313" key="1">
    <source>
        <dbReference type="EMBL" id="GAA6146920.1"/>
    </source>
</evidence>
<sequence>MASVSGQGGVYLSGEFAINKNGGPLWEDGTRPYYVRDAQGNLSIDGSTPADQCDDGICGLRLAMKLNENSEGWYVLDDLSGGLSFEGLTLQTETLTSVPDYNNVTLVNGEPTPATVALPDGDEVVNIGLPGTIAFNDFKFKFAVSNNGEFGVPLEDGTAFRQTEIFGVQLDGNITVGGNLLLFPVD</sequence>